<accession>A0A3S5CGK5</accession>
<name>A0A3S5CGK5_9PLAT</name>
<sequence>MHSTANATTVSCSTRPDYDSLGVMDSTVPSSDLSTMSPALTNVFNRQRMPSIRCPLSLNSYSVSTLEVNQGDVFQQVSFRPWAEKVL</sequence>
<dbReference type="AlphaFoldDB" id="A0A3S5CGK5"/>
<proteinExistence type="predicted"/>
<dbReference type="Proteomes" id="UP000784294">
    <property type="component" value="Unassembled WGS sequence"/>
</dbReference>
<protein>
    <submittedName>
        <fullName evidence="2">Uncharacterized protein</fullName>
    </submittedName>
</protein>
<gene>
    <name evidence="2" type="ORF">PXEA_LOCUS127</name>
</gene>
<organism evidence="2 3">
    <name type="scientific">Protopolystoma xenopodis</name>
    <dbReference type="NCBI Taxonomy" id="117903"/>
    <lineage>
        <taxon>Eukaryota</taxon>
        <taxon>Metazoa</taxon>
        <taxon>Spiralia</taxon>
        <taxon>Lophotrochozoa</taxon>
        <taxon>Platyhelminthes</taxon>
        <taxon>Monogenea</taxon>
        <taxon>Polyopisthocotylea</taxon>
        <taxon>Polystomatidea</taxon>
        <taxon>Polystomatidae</taxon>
        <taxon>Protopolystoma</taxon>
    </lineage>
</organism>
<keyword evidence="3" id="KW-1185">Reference proteome</keyword>
<feature type="compositionally biased region" description="Polar residues" evidence="1">
    <location>
        <begin position="1"/>
        <end position="14"/>
    </location>
</feature>
<reference evidence="2" key="1">
    <citation type="submission" date="2018-11" db="EMBL/GenBank/DDBJ databases">
        <authorList>
            <consortium name="Pathogen Informatics"/>
        </authorList>
    </citation>
    <scope>NUCLEOTIDE SEQUENCE</scope>
</reference>
<dbReference type="EMBL" id="CAAALY010000245">
    <property type="protein sequence ID" value="VEL06687.1"/>
    <property type="molecule type" value="Genomic_DNA"/>
</dbReference>
<evidence type="ECO:0000313" key="2">
    <source>
        <dbReference type="EMBL" id="VEL06687.1"/>
    </source>
</evidence>
<evidence type="ECO:0000256" key="1">
    <source>
        <dbReference type="SAM" id="MobiDB-lite"/>
    </source>
</evidence>
<comment type="caution">
    <text evidence="2">The sequence shown here is derived from an EMBL/GenBank/DDBJ whole genome shotgun (WGS) entry which is preliminary data.</text>
</comment>
<evidence type="ECO:0000313" key="3">
    <source>
        <dbReference type="Proteomes" id="UP000784294"/>
    </source>
</evidence>
<feature type="region of interest" description="Disordered" evidence="1">
    <location>
        <begin position="1"/>
        <end position="23"/>
    </location>
</feature>